<feature type="non-terminal residue" evidence="3">
    <location>
        <position position="1"/>
    </location>
</feature>
<evidence type="ECO:0000313" key="3">
    <source>
        <dbReference type="EMBL" id="NWR11729.1"/>
    </source>
</evidence>
<feature type="domain" description="TTC3/DZIP3-like helical" evidence="2">
    <location>
        <begin position="11"/>
        <end position="259"/>
    </location>
</feature>
<dbReference type="AlphaFoldDB" id="A0A7K4UN74"/>
<name>A0A7K4UN74_9SYLV</name>
<dbReference type="PANTHER" id="PTHR17550">
    <property type="entry name" value="E3 UBIQUITIN-PROTEIN LIGASE TTC3"/>
    <property type="match status" value="1"/>
</dbReference>
<protein>
    <submittedName>
        <fullName evidence="3">TTC3 ligase</fullName>
    </submittedName>
</protein>
<accession>A0A7K4UN74</accession>
<dbReference type="InterPro" id="IPR056872">
    <property type="entry name" value="TTC3/DZIP3-like_helical"/>
</dbReference>
<keyword evidence="1" id="KW-0175">Coiled coil</keyword>
<evidence type="ECO:0000259" key="2">
    <source>
        <dbReference type="Pfam" id="PF24525"/>
    </source>
</evidence>
<feature type="coiled-coil region" evidence="1">
    <location>
        <begin position="212"/>
        <end position="246"/>
    </location>
</feature>
<keyword evidence="4" id="KW-1185">Reference proteome</keyword>
<dbReference type="PANTHER" id="PTHR17550:SF4">
    <property type="entry name" value="E3 UBIQUITIN-PROTEIN LIGASE TTC3"/>
    <property type="match status" value="1"/>
</dbReference>
<keyword evidence="3" id="KW-0436">Ligase</keyword>
<dbReference type="Proteomes" id="UP000580691">
    <property type="component" value="Unassembled WGS sequence"/>
</dbReference>
<organism evidence="3 4">
    <name type="scientific">Sinosuthora webbiana</name>
    <dbReference type="NCBI Taxonomy" id="337173"/>
    <lineage>
        <taxon>Eukaryota</taxon>
        <taxon>Metazoa</taxon>
        <taxon>Chordata</taxon>
        <taxon>Craniata</taxon>
        <taxon>Vertebrata</taxon>
        <taxon>Euteleostomi</taxon>
        <taxon>Archelosauria</taxon>
        <taxon>Archosauria</taxon>
        <taxon>Dinosauria</taxon>
        <taxon>Saurischia</taxon>
        <taxon>Theropoda</taxon>
        <taxon>Coelurosauria</taxon>
        <taxon>Aves</taxon>
        <taxon>Neognathae</taxon>
        <taxon>Neoaves</taxon>
        <taxon>Telluraves</taxon>
        <taxon>Australaves</taxon>
        <taxon>Passeriformes</taxon>
        <taxon>Sylvioidea</taxon>
        <taxon>Sylviidae</taxon>
        <taxon>Sinosuthora</taxon>
    </lineage>
</organism>
<feature type="non-terminal residue" evidence="3">
    <location>
        <position position="259"/>
    </location>
</feature>
<dbReference type="GO" id="GO:0016874">
    <property type="term" value="F:ligase activity"/>
    <property type="evidence" value="ECO:0007669"/>
    <property type="project" value="UniProtKB-KW"/>
</dbReference>
<evidence type="ECO:0000313" key="4">
    <source>
        <dbReference type="Proteomes" id="UP000580691"/>
    </source>
</evidence>
<reference evidence="3 4" key="1">
    <citation type="submission" date="2019-09" db="EMBL/GenBank/DDBJ databases">
        <title>Bird 10,000 Genomes (B10K) Project - Family phase.</title>
        <authorList>
            <person name="Zhang G."/>
        </authorList>
    </citation>
    <scope>NUCLEOTIDE SEQUENCE [LARGE SCALE GENOMIC DNA]</scope>
    <source>
        <strain evidence="3">B10K-DU-002-08</strain>
        <tissue evidence="3">Muscle</tissue>
    </source>
</reference>
<dbReference type="EMBL" id="VXBN01015937">
    <property type="protein sequence ID" value="NWR11729.1"/>
    <property type="molecule type" value="Genomic_DNA"/>
</dbReference>
<comment type="caution">
    <text evidence="3">The sequence shown here is derived from an EMBL/GenBank/DDBJ whole genome shotgun (WGS) entry which is preliminary data.</text>
</comment>
<sequence>ETNTSPFHPFENQQGDILRVEKEHQVLKEQLREAEEKFEQLQSRSSEEIDALEKLLKKSIEETEVSQNELAWFHQDSETQMKKWQQEKKENRETLKALKGTAKKHSDTNERYLKIIDDKEKQYNACLNTFLETSNKFATEKGKLEELIKKSQGDSQECEKRAVKAEVSVLQTWKETETWKLQGTIAKAEGNLRMLKARSSSASAAPVLKPQIDSWEMFISNVKKQLEKVEAEYEEKIELVKNGARNCLSKVETVDFPFP</sequence>
<dbReference type="OrthoDB" id="8062037at2759"/>
<evidence type="ECO:0000256" key="1">
    <source>
        <dbReference type="SAM" id="Coils"/>
    </source>
</evidence>
<dbReference type="Pfam" id="PF24525">
    <property type="entry name" value="TTC3"/>
    <property type="match status" value="1"/>
</dbReference>
<feature type="coiled-coil region" evidence="1">
    <location>
        <begin position="10"/>
        <end position="101"/>
    </location>
</feature>
<gene>
    <name evidence="3" type="primary">Ttc3_0</name>
    <name evidence="3" type="ORF">SINWEB_R04292</name>
</gene>
<proteinExistence type="predicted"/>